<feature type="binding site" evidence="3">
    <location>
        <position position="253"/>
    </location>
    <ligand>
        <name>Mg(2+)</name>
        <dbReference type="ChEBI" id="CHEBI:18420"/>
        <label>1</label>
    </ligand>
</feature>
<dbReference type="Pfam" id="PF03747">
    <property type="entry name" value="ADP_ribosyl_GH"/>
    <property type="match status" value="1"/>
</dbReference>
<keyword evidence="3" id="KW-0479">Metal-binding</keyword>
<keyword evidence="3" id="KW-0460">Magnesium</keyword>
<dbReference type="SUPFAM" id="SSF101478">
    <property type="entry name" value="ADP-ribosylglycohydrolase"/>
    <property type="match status" value="1"/>
</dbReference>
<comment type="similarity">
    <text evidence="1">Belongs to the ADP-ribosylglycohydrolase family.</text>
</comment>
<dbReference type="Proteomes" id="UP000035301">
    <property type="component" value="Unassembled WGS sequence"/>
</dbReference>
<dbReference type="Gene3D" id="1.10.4080.10">
    <property type="entry name" value="ADP-ribosylation/Crystallin J1"/>
    <property type="match status" value="1"/>
</dbReference>
<dbReference type="PATRIC" id="fig|1550566.3.peg.1588"/>
<evidence type="ECO:0000256" key="3">
    <source>
        <dbReference type="PIRSR" id="PIRSR605502-1"/>
    </source>
</evidence>
<feature type="binding site" evidence="3">
    <location>
        <position position="54"/>
    </location>
    <ligand>
        <name>Mg(2+)</name>
        <dbReference type="ChEBI" id="CHEBI:18420"/>
        <label>1</label>
    </ligand>
</feature>
<evidence type="ECO:0000313" key="5">
    <source>
        <dbReference type="Proteomes" id="UP000035301"/>
    </source>
</evidence>
<dbReference type="OrthoDB" id="114878at2157"/>
<feature type="binding site" evidence="3">
    <location>
        <position position="55"/>
    </location>
    <ligand>
        <name>Mg(2+)</name>
        <dbReference type="ChEBI" id="CHEBI:18420"/>
        <label>1</label>
    </ligand>
</feature>
<dbReference type="GO" id="GO:0016787">
    <property type="term" value="F:hydrolase activity"/>
    <property type="evidence" value="ECO:0007669"/>
    <property type="project" value="UniProtKB-KW"/>
</dbReference>
<sequence>MLDQFKGCLLGAAIGDALGMARESTPPDFQRLHEGYRRAWRGHPNAGLKPGQFTDDTQMMLLVAGMLADGTYSEQEYAAALARMYMNEDLRFPDAAVDAACRHLLLSGGKPGGVSSNTAGCTGIAVPFGLLYGDPIDVTERVVQACSVTHTHPAAHAGAVTVAMLVHHAVRGRSDALSLAGKHAALEDVALGNKIRDATNLAKEGISLESALSVVGNDVTVYQTVPLAFFLISRIKDVTALLTIAAHVGGNTDTIALICGAYAGAVYGKSALPPDLLEGLEGRDEIESVAARLYERYTAKP</sequence>
<dbReference type="RefSeq" id="WP_048183307.1">
    <property type="nucleotide sequence ID" value="NZ_JXOJ01000002.1"/>
</dbReference>
<comment type="cofactor">
    <cofactor evidence="3">
        <name>Mg(2+)</name>
        <dbReference type="ChEBI" id="CHEBI:18420"/>
    </cofactor>
    <text evidence="3">Binds 2 magnesium ions per subunit.</text>
</comment>
<comment type="caution">
    <text evidence="4">The sequence shown here is derived from an EMBL/GenBank/DDBJ whole genome shotgun (WGS) entry which is preliminary data.</text>
</comment>
<evidence type="ECO:0000313" key="4">
    <source>
        <dbReference type="EMBL" id="KLK88777.1"/>
    </source>
</evidence>
<dbReference type="InterPro" id="IPR036705">
    <property type="entry name" value="Ribosyl_crysJ1_sf"/>
</dbReference>
<organism evidence="4 5">
    <name type="scientific">Methanoculleus sediminis</name>
    <dbReference type="NCBI Taxonomy" id="1550566"/>
    <lineage>
        <taxon>Archaea</taxon>
        <taxon>Methanobacteriati</taxon>
        <taxon>Methanobacteriota</taxon>
        <taxon>Stenosarchaea group</taxon>
        <taxon>Methanomicrobia</taxon>
        <taxon>Methanomicrobiales</taxon>
        <taxon>Methanomicrobiaceae</taxon>
        <taxon>Methanoculleus</taxon>
    </lineage>
</organism>
<dbReference type="EMBL" id="JXOJ01000002">
    <property type="protein sequence ID" value="KLK88777.1"/>
    <property type="molecule type" value="Genomic_DNA"/>
</dbReference>
<feature type="binding site" evidence="3">
    <location>
        <position position="254"/>
    </location>
    <ligand>
        <name>Mg(2+)</name>
        <dbReference type="ChEBI" id="CHEBI:18420"/>
        <label>1</label>
    </ligand>
</feature>
<gene>
    <name evidence="4" type="ORF">SZ63_07315</name>
</gene>
<dbReference type="InterPro" id="IPR005502">
    <property type="entry name" value="Ribosyl_crysJ1"/>
</dbReference>
<evidence type="ECO:0000256" key="1">
    <source>
        <dbReference type="ARBA" id="ARBA00010702"/>
    </source>
</evidence>
<name>A0A0H1R807_9EURY</name>
<dbReference type="AlphaFoldDB" id="A0A0H1R807"/>
<dbReference type="GO" id="GO:0046872">
    <property type="term" value="F:metal ion binding"/>
    <property type="evidence" value="ECO:0007669"/>
    <property type="project" value="UniProtKB-KW"/>
</dbReference>
<dbReference type="InterPro" id="IPR050792">
    <property type="entry name" value="ADP-ribosylglycohydrolase"/>
</dbReference>
<keyword evidence="2" id="KW-0378">Hydrolase</keyword>
<reference evidence="4 5" key="1">
    <citation type="journal article" date="2015" name="Int. J. Syst. Evol. Microbiol.">
        <title>Methanoculleus sediminis sp. nov., a methanogen from sediments near a submarine mud volcano.</title>
        <authorList>
            <person name="Chen S.C."/>
            <person name="Chen M.F."/>
            <person name="Lai M.C."/>
            <person name="Weng C.Y."/>
            <person name="Wu S.Y."/>
            <person name="Lin S."/>
            <person name="Yang T.F."/>
            <person name="Chen P.C."/>
        </authorList>
    </citation>
    <scope>NUCLEOTIDE SEQUENCE [LARGE SCALE GENOMIC DNA]</scope>
    <source>
        <strain evidence="4 5">S3Fa</strain>
    </source>
</reference>
<evidence type="ECO:0000256" key="2">
    <source>
        <dbReference type="ARBA" id="ARBA00022801"/>
    </source>
</evidence>
<accession>A0A0H1R807</accession>
<dbReference type="PANTHER" id="PTHR16222:SF24">
    <property type="entry name" value="ADP-RIBOSYLHYDROLASE ARH3"/>
    <property type="match status" value="1"/>
</dbReference>
<feature type="binding site" evidence="3">
    <location>
        <position position="56"/>
    </location>
    <ligand>
        <name>Mg(2+)</name>
        <dbReference type="ChEBI" id="CHEBI:18420"/>
        <label>1</label>
    </ligand>
</feature>
<keyword evidence="5" id="KW-1185">Reference proteome</keyword>
<protein>
    <submittedName>
        <fullName evidence="4">Crystallin</fullName>
    </submittedName>
</protein>
<dbReference type="PANTHER" id="PTHR16222">
    <property type="entry name" value="ADP-RIBOSYLGLYCOHYDROLASE"/>
    <property type="match status" value="1"/>
</dbReference>
<proteinExistence type="inferred from homology"/>
<dbReference type="STRING" id="1550566.SZ63_07315"/>